<dbReference type="InterPro" id="IPR056884">
    <property type="entry name" value="NPHP3-like_N"/>
</dbReference>
<feature type="domain" description="NACHT" evidence="2">
    <location>
        <begin position="291"/>
        <end position="434"/>
    </location>
</feature>
<dbReference type="InterPro" id="IPR007111">
    <property type="entry name" value="NACHT_NTPase"/>
</dbReference>
<protein>
    <recommendedName>
        <fullName evidence="2">NACHT domain-containing protein</fullName>
    </recommendedName>
</protein>
<dbReference type="Pfam" id="PF06985">
    <property type="entry name" value="HET"/>
    <property type="match status" value="1"/>
</dbReference>
<organism evidence="3 4">
    <name type="scientific">Zalerion maritima</name>
    <dbReference type="NCBI Taxonomy" id="339359"/>
    <lineage>
        <taxon>Eukaryota</taxon>
        <taxon>Fungi</taxon>
        <taxon>Dikarya</taxon>
        <taxon>Ascomycota</taxon>
        <taxon>Pezizomycotina</taxon>
        <taxon>Sordariomycetes</taxon>
        <taxon>Lulworthiomycetidae</taxon>
        <taxon>Lulworthiales</taxon>
        <taxon>Lulworthiaceae</taxon>
        <taxon>Zalerion</taxon>
    </lineage>
</organism>
<name>A0AAD5RTK5_9PEZI</name>
<sequence length="777" mass="88090">MRLLKRDDDGNISPTRWFDKDSDVPKYAILSHRWGTDEVVLKDIQDGTAKGKAGYHKIQFCADQALRDGLRHFWVDTCCIDRSSSAELQESINCMFRWYGQAAKCYAFLADVPSKSFCGSEWFTRGWTLQELIAPKEVDFFSLKGDRLGNKSSLEHDIHLATRIPVAALRGSRLSDFDISERMAWIDRRETTRPEDKAYALFGIIGTCIPILYGEGRENAFERLHDMIASKGRKERQQDEQTKICLADLMLTDPRDDLRRIADTKGGLFHGASNWILGHNDFCQWRDKDARLLWIKGDPGKGKTMLLIAIVEHLQQATASALSYFFCQGTNGSLNNAAAVLRGLIYLLCIQQPFLASHLRARYDHAGTKLFDDANKFYALSKVLENMMRDDRLQIAYLVVDALDECVADKDQLLRFIAEHAVISPRIKWIVSSRNIPEIEKLLRGNTFESSGSHKVKLSLEIAENAGQVRQAVEAFIDHKLSDLDSLQYNHETQGRVRDIMLKKANGTFLWVALVVKELVYTSSWELEAVMEEMPEGLEELYDQIRKQVQKLGRGRPELCRLVLSAVTLAYRPLHLAELAVVSGLPAHIFRGPSNERKVEEVVTLCGSFLSVKDRLVYLIHQSVKDYLSGRAAGAIFPSGPNQAHHAMFVQSADTMSTGLRRNIYRLPSPGVSVKEVRTPEPDPLASLRYPCVHWASHFFDAISESNDPDWTKVSHFIRKSFLHWLEAVALLRNITDSIISLRRLETALNSEQIVDLVKDAVRFALHNRHAIENAPL</sequence>
<accession>A0AAD5RTK5</accession>
<dbReference type="PANTHER" id="PTHR10622:SF13">
    <property type="entry name" value="NACHT DOMAIN-CONTAINING PROTEIN"/>
    <property type="match status" value="1"/>
</dbReference>
<proteinExistence type="predicted"/>
<evidence type="ECO:0000256" key="1">
    <source>
        <dbReference type="ARBA" id="ARBA00022737"/>
    </source>
</evidence>
<dbReference type="Gene3D" id="3.40.50.300">
    <property type="entry name" value="P-loop containing nucleotide triphosphate hydrolases"/>
    <property type="match status" value="1"/>
</dbReference>
<dbReference type="EMBL" id="JAKWBI020000085">
    <property type="protein sequence ID" value="KAJ2903306.1"/>
    <property type="molecule type" value="Genomic_DNA"/>
</dbReference>
<reference evidence="3" key="1">
    <citation type="submission" date="2022-07" db="EMBL/GenBank/DDBJ databases">
        <title>Draft genome sequence of Zalerion maritima ATCC 34329, a (micro)plastics degrading marine fungus.</title>
        <authorList>
            <person name="Paco A."/>
            <person name="Goncalves M.F.M."/>
            <person name="Rocha-Santos T.A.P."/>
            <person name="Alves A."/>
        </authorList>
    </citation>
    <scope>NUCLEOTIDE SEQUENCE</scope>
    <source>
        <strain evidence="3">ATCC 34329</strain>
    </source>
</reference>
<dbReference type="Proteomes" id="UP001201980">
    <property type="component" value="Unassembled WGS sequence"/>
</dbReference>
<dbReference type="PANTHER" id="PTHR10622">
    <property type="entry name" value="HET DOMAIN-CONTAINING PROTEIN"/>
    <property type="match status" value="1"/>
</dbReference>
<evidence type="ECO:0000313" key="4">
    <source>
        <dbReference type="Proteomes" id="UP001201980"/>
    </source>
</evidence>
<comment type="caution">
    <text evidence="3">The sequence shown here is derived from an EMBL/GenBank/DDBJ whole genome shotgun (WGS) entry which is preliminary data.</text>
</comment>
<evidence type="ECO:0000313" key="3">
    <source>
        <dbReference type="EMBL" id="KAJ2903306.1"/>
    </source>
</evidence>
<dbReference type="InterPro" id="IPR027417">
    <property type="entry name" value="P-loop_NTPase"/>
</dbReference>
<evidence type="ECO:0000259" key="2">
    <source>
        <dbReference type="PROSITE" id="PS50837"/>
    </source>
</evidence>
<dbReference type="PROSITE" id="PS50837">
    <property type="entry name" value="NACHT"/>
    <property type="match status" value="1"/>
</dbReference>
<gene>
    <name evidence="3" type="ORF">MKZ38_010123</name>
</gene>
<keyword evidence="4" id="KW-1185">Reference proteome</keyword>
<dbReference type="AlphaFoldDB" id="A0AAD5RTK5"/>
<dbReference type="FunFam" id="3.40.50.300:FF:001638">
    <property type="entry name" value="NACHT and WD40 domain protein"/>
    <property type="match status" value="1"/>
</dbReference>
<dbReference type="InterPro" id="IPR010730">
    <property type="entry name" value="HET"/>
</dbReference>
<dbReference type="SUPFAM" id="SSF52540">
    <property type="entry name" value="P-loop containing nucleoside triphosphate hydrolases"/>
    <property type="match status" value="1"/>
</dbReference>
<dbReference type="Pfam" id="PF24883">
    <property type="entry name" value="NPHP3_N"/>
    <property type="match status" value="1"/>
</dbReference>
<keyword evidence="1" id="KW-0677">Repeat</keyword>